<sequence>MTTRPIGRRALAATALGAGLAVPAGRALAQAPFPSQPIRLIVSQAAGSNTDVVARLMAEPMARKLGQPVVVENRAGANGVIATTYIKQQRPDGHTIALVGVSLLTFNPYLYSNLPYDPAKDFTFIAPVSDTPFILVVSPKSGITSLQAFIERAKAQPGRLTFSSAGIGNSTHLATEMLADRTGIQLTHVPYAGTSQALTAVMTGEVDAMISVLGNALPQIRNGALVPLATVAAARSRDLPDLPTLVEAGVNAPVMPGWLALIGPAGMPESVVTLLNTAVHEAMSDPALMQNMTASNIVPIPGSADDIRRRVARDGEIWGGFIKAKNLRVE</sequence>
<proteinExistence type="inferred from homology"/>
<dbReference type="InterPro" id="IPR006311">
    <property type="entry name" value="TAT_signal"/>
</dbReference>
<dbReference type="EMBL" id="JAGIZB010000002">
    <property type="protein sequence ID" value="MBP0443582.1"/>
    <property type="molecule type" value="Genomic_DNA"/>
</dbReference>
<dbReference type="Proteomes" id="UP000681594">
    <property type="component" value="Unassembled WGS sequence"/>
</dbReference>
<organism evidence="3 4">
    <name type="scientific">Pararoseomonas baculiformis</name>
    <dbReference type="NCBI Taxonomy" id="2820812"/>
    <lineage>
        <taxon>Bacteria</taxon>
        <taxon>Pseudomonadati</taxon>
        <taxon>Pseudomonadota</taxon>
        <taxon>Alphaproteobacteria</taxon>
        <taxon>Acetobacterales</taxon>
        <taxon>Acetobacteraceae</taxon>
        <taxon>Pararoseomonas</taxon>
    </lineage>
</organism>
<accession>A0ABS4A9A5</accession>
<gene>
    <name evidence="3" type="ORF">J8J14_02220</name>
</gene>
<dbReference type="CDD" id="cd07012">
    <property type="entry name" value="PBP2_Bug_TTT"/>
    <property type="match status" value="1"/>
</dbReference>
<dbReference type="RefSeq" id="WP_209377814.1">
    <property type="nucleotide sequence ID" value="NZ_JAGIZB010000002.1"/>
</dbReference>
<dbReference type="Pfam" id="PF03401">
    <property type="entry name" value="TctC"/>
    <property type="match status" value="1"/>
</dbReference>
<dbReference type="InterPro" id="IPR005064">
    <property type="entry name" value="BUG"/>
</dbReference>
<feature type="signal peptide" evidence="2">
    <location>
        <begin position="1"/>
        <end position="29"/>
    </location>
</feature>
<dbReference type="SUPFAM" id="SSF53850">
    <property type="entry name" value="Periplasmic binding protein-like II"/>
    <property type="match status" value="1"/>
</dbReference>
<dbReference type="Gene3D" id="3.40.190.10">
    <property type="entry name" value="Periplasmic binding protein-like II"/>
    <property type="match status" value="1"/>
</dbReference>
<dbReference type="Gene3D" id="3.40.190.150">
    <property type="entry name" value="Bordetella uptake gene, domain 1"/>
    <property type="match status" value="1"/>
</dbReference>
<keyword evidence="2" id="KW-0732">Signal</keyword>
<dbReference type="PROSITE" id="PS51318">
    <property type="entry name" value="TAT"/>
    <property type="match status" value="1"/>
</dbReference>
<dbReference type="PANTHER" id="PTHR42928">
    <property type="entry name" value="TRICARBOXYLATE-BINDING PROTEIN"/>
    <property type="match status" value="1"/>
</dbReference>
<protein>
    <submittedName>
        <fullName evidence="3">Tripartite tricarboxylate transporter substrate binding protein</fullName>
    </submittedName>
</protein>
<evidence type="ECO:0000313" key="4">
    <source>
        <dbReference type="Proteomes" id="UP000681594"/>
    </source>
</evidence>
<comment type="similarity">
    <text evidence="1">Belongs to the UPF0065 (bug) family.</text>
</comment>
<dbReference type="PANTHER" id="PTHR42928:SF5">
    <property type="entry name" value="BLR1237 PROTEIN"/>
    <property type="match status" value="1"/>
</dbReference>
<dbReference type="PIRSF" id="PIRSF017082">
    <property type="entry name" value="YflP"/>
    <property type="match status" value="1"/>
</dbReference>
<feature type="chain" id="PRO_5047368604" evidence="2">
    <location>
        <begin position="30"/>
        <end position="330"/>
    </location>
</feature>
<reference evidence="3 4" key="1">
    <citation type="submission" date="2021-03" db="EMBL/GenBank/DDBJ databases">
        <authorList>
            <person name="So Y."/>
        </authorList>
    </citation>
    <scope>NUCLEOTIDE SEQUENCE [LARGE SCALE GENOMIC DNA]</scope>
    <source>
        <strain evidence="3 4">SSH11</strain>
    </source>
</reference>
<evidence type="ECO:0000256" key="2">
    <source>
        <dbReference type="SAM" id="SignalP"/>
    </source>
</evidence>
<evidence type="ECO:0000256" key="1">
    <source>
        <dbReference type="ARBA" id="ARBA00006987"/>
    </source>
</evidence>
<comment type="caution">
    <text evidence="3">The sequence shown here is derived from an EMBL/GenBank/DDBJ whole genome shotgun (WGS) entry which is preliminary data.</text>
</comment>
<dbReference type="InterPro" id="IPR042100">
    <property type="entry name" value="Bug_dom1"/>
</dbReference>
<name>A0ABS4A9A5_9PROT</name>
<evidence type="ECO:0000313" key="3">
    <source>
        <dbReference type="EMBL" id="MBP0443582.1"/>
    </source>
</evidence>
<keyword evidence="4" id="KW-1185">Reference proteome</keyword>